<feature type="transmembrane region" description="Helical" evidence="1">
    <location>
        <begin position="388"/>
        <end position="409"/>
    </location>
</feature>
<accession>A0A848EIS1</accession>
<name>A0A848EIS1_9PROT</name>
<evidence type="ECO:0000256" key="1">
    <source>
        <dbReference type="SAM" id="Phobius"/>
    </source>
</evidence>
<evidence type="ECO:0000313" key="2">
    <source>
        <dbReference type="EMBL" id="NMJ43886.1"/>
    </source>
</evidence>
<feature type="transmembrane region" description="Helical" evidence="1">
    <location>
        <begin position="421"/>
        <end position="438"/>
    </location>
</feature>
<dbReference type="EMBL" id="JABBKX010000010">
    <property type="protein sequence ID" value="NMJ43886.1"/>
    <property type="molecule type" value="Genomic_DNA"/>
</dbReference>
<feature type="transmembrane region" description="Helical" evidence="1">
    <location>
        <begin position="355"/>
        <end position="382"/>
    </location>
</feature>
<dbReference type="AlphaFoldDB" id="A0A848EIS1"/>
<dbReference type="RefSeq" id="WP_170056079.1">
    <property type="nucleotide sequence ID" value="NZ_JABBKX010000010.1"/>
</dbReference>
<organism evidence="2 3">
    <name type="scientific">Neoroseomonas marina</name>
    <dbReference type="NCBI Taxonomy" id="1232220"/>
    <lineage>
        <taxon>Bacteria</taxon>
        <taxon>Pseudomonadati</taxon>
        <taxon>Pseudomonadota</taxon>
        <taxon>Alphaproteobacteria</taxon>
        <taxon>Acetobacterales</taxon>
        <taxon>Acetobacteraceae</taxon>
        <taxon>Neoroseomonas</taxon>
    </lineage>
</organism>
<comment type="caution">
    <text evidence="2">The sequence shown here is derived from an EMBL/GenBank/DDBJ whole genome shotgun (WGS) entry which is preliminary data.</text>
</comment>
<evidence type="ECO:0000313" key="3">
    <source>
        <dbReference type="Proteomes" id="UP000548582"/>
    </source>
</evidence>
<keyword evidence="1" id="KW-0472">Membrane</keyword>
<feature type="transmembrane region" description="Helical" evidence="1">
    <location>
        <begin position="183"/>
        <end position="202"/>
    </location>
</feature>
<feature type="transmembrane region" description="Helical" evidence="1">
    <location>
        <begin position="61"/>
        <end position="79"/>
    </location>
</feature>
<gene>
    <name evidence="2" type="ORF">GWK16_21745</name>
</gene>
<keyword evidence="3" id="KW-1185">Reference proteome</keyword>
<protein>
    <submittedName>
        <fullName evidence="2">Uncharacterized protein</fullName>
    </submittedName>
</protein>
<feature type="transmembrane region" description="Helical" evidence="1">
    <location>
        <begin position="91"/>
        <end position="112"/>
    </location>
</feature>
<feature type="transmembrane region" description="Helical" evidence="1">
    <location>
        <begin position="145"/>
        <end position="171"/>
    </location>
</feature>
<proteinExistence type="predicted"/>
<reference evidence="2 3" key="1">
    <citation type="submission" date="2020-03" db="EMBL/GenBank/DDBJ databases">
        <authorList>
            <person name="Sun Q."/>
        </authorList>
    </citation>
    <scope>NUCLEOTIDE SEQUENCE [LARGE SCALE GENOMIC DNA]</scope>
    <source>
        <strain evidence="2 3">JC162</strain>
    </source>
</reference>
<keyword evidence="1" id="KW-0812">Transmembrane</keyword>
<keyword evidence="1" id="KW-1133">Transmembrane helix</keyword>
<sequence length="464" mass="49471">MIAWLAIIAGAAVLAWPALLNGYPLVFIDSVSYLGHTLFPEWPWDKTAAYGPFLHLFHWGWSLWPALAGQVLILSHLLWVTQRAMRGDVTAVGHILLCGALAGLTSAAWFAATLMPDIFAAVGPLCLLLIAFARERLTRPELAWLTLLGAFAVATHLSHLPTALVLVAFAAFVTRRFAPPLRAALPVAIAVVVLVAANAWAFGKPSLSPHGAAFLLARLQADGPATQTLREQCPRAGWALCAQLQRLPMDSDRFLWDSDSPLNRAADGRPIAMGAMRMAPEASAIVGATILDHPVEVVVAMARNTLAQLERFEVGDTLGSTHLSASARRAVEDLPPDELAAFDAAAQMQGRLPDLAAPFVAAHLPMLVLSLPLLLVALGLAAWRGDRVRLRVLAGMVVAVGVNAFVTGALSGPAARYQARIVWLLPLGAILGLAPRFGSGLTDEERIRARMTTWPTSSPSSSSS</sequence>
<dbReference type="Proteomes" id="UP000548582">
    <property type="component" value="Unassembled WGS sequence"/>
</dbReference>